<dbReference type="Proteomes" id="UP000198605">
    <property type="component" value="Unassembled WGS sequence"/>
</dbReference>
<gene>
    <name evidence="1" type="ORF">GA0070603_1932</name>
</gene>
<reference evidence="2" key="1">
    <citation type="submission" date="2016-06" db="EMBL/GenBank/DDBJ databases">
        <authorList>
            <person name="Varghese N."/>
            <person name="Submissions Spin"/>
        </authorList>
    </citation>
    <scope>NUCLEOTIDE SEQUENCE [LARGE SCALE GENOMIC DNA]</scope>
    <source>
        <strain evidence="2">DSM 44151</strain>
    </source>
</reference>
<evidence type="ECO:0000313" key="1">
    <source>
        <dbReference type="EMBL" id="SCL55081.1"/>
    </source>
</evidence>
<dbReference type="EMBL" id="FMIB01000002">
    <property type="protein sequence ID" value="SCL55081.1"/>
    <property type="molecule type" value="Genomic_DNA"/>
</dbReference>
<dbReference type="AlphaFoldDB" id="A0A1C6UM49"/>
<protein>
    <submittedName>
        <fullName evidence="1">Uncharacterized protein</fullName>
    </submittedName>
</protein>
<keyword evidence="2" id="KW-1185">Reference proteome</keyword>
<dbReference type="OrthoDB" id="3335961at2"/>
<organism evidence="1 2">
    <name type="scientific">Micromonospora chersina</name>
    <dbReference type="NCBI Taxonomy" id="47854"/>
    <lineage>
        <taxon>Bacteria</taxon>
        <taxon>Bacillati</taxon>
        <taxon>Actinomycetota</taxon>
        <taxon>Actinomycetes</taxon>
        <taxon>Micromonosporales</taxon>
        <taxon>Micromonosporaceae</taxon>
        <taxon>Micromonospora</taxon>
    </lineage>
</organism>
<proteinExistence type="predicted"/>
<dbReference type="SUPFAM" id="SSF53756">
    <property type="entry name" value="UDP-Glycosyltransferase/glycogen phosphorylase"/>
    <property type="match status" value="1"/>
</dbReference>
<dbReference type="Gene3D" id="3.40.50.2000">
    <property type="entry name" value="Glycogen Phosphorylase B"/>
    <property type="match status" value="1"/>
</dbReference>
<sequence>MSLSSRRREQPGGTADLTTRWRLAVGPANYAGQAHQWARAVERRLGGSAVSFAVEQRPRLRPGRRLSFHADHRLPHPRLSTPWGRSWRMRRVLRDATHIAVDGFLPVYGRVGRSDLGGDVPLLAGQGLRVALIAHGTDLRDPDAHIQRNPFSYYATAPREWVDLARGLSRRHRTIAADLGVPLFVSTPDLLLDAPWASWLPVSVAAADWWTPRPALAARPPTVLHRPSRTVPPIKGTRVIDPVLRDLAARGRIRYLAPETVAHAAMPDLVAGADIVVDQILTGSYGVAAVEAMAAARLVVGYVDAPTRALMPEQPPIVDAPPHRFAAVLEEILADPAAYAGTAAAGPAFVARWHDGTAAAEVLRPFLDGSTATP</sequence>
<dbReference type="RefSeq" id="WP_091310443.1">
    <property type="nucleotide sequence ID" value="NZ_FMIB01000002.1"/>
</dbReference>
<evidence type="ECO:0000313" key="2">
    <source>
        <dbReference type="Proteomes" id="UP000198605"/>
    </source>
</evidence>
<name>A0A1C6UM49_9ACTN</name>
<dbReference type="GeneID" id="43278589"/>
<accession>A0A1C6UM49</accession>
<dbReference type="STRING" id="47854.GA0070603_1932"/>